<feature type="compositionally biased region" description="Low complexity" evidence="2">
    <location>
        <begin position="36"/>
        <end position="56"/>
    </location>
</feature>
<dbReference type="InterPro" id="IPR011081">
    <property type="entry name" value="Big_4"/>
</dbReference>
<evidence type="ECO:0000256" key="1">
    <source>
        <dbReference type="ARBA" id="ARBA00022729"/>
    </source>
</evidence>
<evidence type="ECO:0000256" key="2">
    <source>
        <dbReference type="SAM" id="MobiDB-lite"/>
    </source>
</evidence>
<gene>
    <name evidence="6" type="ORF">ACJDU8_02545</name>
</gene>
<dbReference type="InterPro" id="IPR032812">
    <property type="entry name" value="SbsA_Ig"/>
</dbReference>
<organism evidence="6 7">
    <name type="scientific">Candidatus Clostridium eludens</name>
    <dbReference type="NCBI Taxonomy" id="3381663"/>
    <lineage>
        <taxon>Bacteria</taxon>
        <taxon>Bacillati</taxon>
        <taxon>Bacillota</taxon>
        <taxon>Clostridia</taxon>
        <taxon>Eubacteriales</taxon>
        <taxon>Clostridiaceae</taxon>
        <taxon>Clostridium</taxon>
    </lineage>
</organism>
<name>A0ABW8SFB3_9CLOT</name>
<protein>
    <submittedName>
        <fullName evidence="6">Ig-like domain-containing protein</fullName>
    </submittedName>
</protein>
<feature type="signal peptide" evidence="3">
    <location>
        <begin position="1"/>
        <end position="28"/>
    </location>
</feature>
<evidence type="ECO:0000313" key="7">
    <source>
        <dbReference type="Proteomes" id="UP001623660"/>
    </source>
</evidence>
<keyword evidence="1 3" id="KW-0732">Signal</keyword>
<proteinExistence type="predicted"/>
<dbReference type="Pfam" id="PF07532">
    <property type="entry name" value="Big_4"/>
    <property type="match status" value="1"/>
</dbReference>
<dbReference type="InterPro" id="IPR014755">
    <property type="entry name" value="Cu-Rt/internalin_Ig-like"/>
</dbReference>
<feature type="compositionally biased region" description="Low complexity" evidence="2">
    <location>
        <begin position="84"/>
        <end position="100"/>
    </location>
</feature>
<feature type="domain" description="Bacterial Ig-like" evidence="4">
    <location>
        <begin position="222"/>
        <end position="279"/>
    </location>
</feature>
<evidence type="ECO:0000313" key="6">
    <source>
        <dbReference type="EMBL" id="MFL0194456.1"/>
    </source>
</evidence>
<feature type="chain" id="PRO_5045617099" evidence="3">
    <location>
        <begin position="29"/>
        <end position="456"/>
    </location>
</feature>
<dbReference type="RefSeq" id="WP_406790583.1">
    <property type="nucleotide sequence ID" value="NZ_JBJHZX010000003.1"/>
</dbReference>
<dbReference type="Pfam" id="PF13205">
    <property type="entry name" value="Big_5"/>
    <property type="match status" value="1"/>
</dbReference>
<reference evidence="6 7" key="1">
    <citation type="submission" date="2024-11" db="EMBL/GenBank/DDBJ databases">
        <authorList>
            <person name="Heng Y.C."/>
            <person name="Lim A.C.H."/>
            <person name="Lee J.K.Y."/>
            <person name="Kittelmann S."/>
        </authorList>
    </citation>
    <scope>NUCLEOTIDE SEQUENCE [LARGE SCALE GENOMIC DNA]</scope>
    <source>
        <strain evidence="6 7">WILCCON 0269</strain>
    </source>
</reference>
<dbReference type="Proteomes" id="UP001623660">
    <property type="component" value="Unassembled WGS sequence"/>
</dbReference>
<feature type="domain" description="SbsA Ig-like" evidence="5">
    <location>
        <begin position="126"/>
        <end position="215"/>
    </location>
</feature>
<accession>A0ABW8SFB3</accession>
<feature type="region of interest" description="Disordered" evidence="2">
    <location>
        <begin position="32"/>
        <end position="114"/>
    </location>
</feature>
<dbReference type="Gene3D" id="2.60.40.1220">
    <property type="match status" value="1"/>
</dbReference>
<evidence type="ECO:0000259" key="5">
    <source>
        <dbReference type="Pfam" id="PF13205"/>
    </source>
</evidence>
<comment type="caution">
    <text evidence="6">The sequence shown here is derived from an EMBL/GenBank/DDBJ whole genome shotgun (WGS) entry which is preliminary data.</text>
</comment>
<dbReference type="EMBL" id="JBJHZX010000003">
    <property type="protein sequence ID" value="MFL0194456.1"/>
    <property type="molecule type" value="Genomic_DNA"/>
</dbReference>
<evidence type="ECO:0000259" key="4">
    <source>
        <dbReference type="Pfam" id="PF07532"/>
    </source>
</evidence>
<feature type="compositionally biased region" description="Polar residues" evidence="2">
    <location>
        <begin position="63"/>
        <end position="83"/>
    </location>
</feature>
<keyword evidence="7" id="KW-1185">Reference proteome</keyword>
<sequence length="456" mass="50963">MKKFIKNLVIFCIVYILAQSFHYKIALASNNGDNPSTVSYTTTEEVSPNQSENSDSLSEDSNVDTQSSNDTTGKEQIQSQNTVSETSTYYNESSSSSSTEDIAQKNTAEKTTAAGDEDTTYNTLTKYNVSLNKEWKITFNQPVDIDSLKDNIKLVDKNNTEIPITLSSEDNGTSVIITPEKAYSAETEYTLTVGKDIVSRYNKKLKNPTIVEFKTSPSIVSIDDINVTINQEDEYSLPTEVTAKMSNDSTTSVGVSWDKSVDRTSIPGNYTYTGTVDGYNKAVTLNLTINPFEPVESISNEYRTQSSIGTNLYNYLMNYDNRQSVLNKAIELHNGDTSNNCVYFASEALRRAGLTDLPNYVANTVTLTSQLQSRGWQTSTDLSMLLPGDICFTTSYGYGPTHTYTFMKWVDPNSHDYGYICDNQGYDYGYNDYHKRNINIATSEKDAISYFMYLPT</sequence>
<evidence type="ECO:0000256" key="3">
    <source>
        <dbReference type="SAM" id="SignalP"/>
    </source>
</evidence>